<dbReference type="Gene3D" id="3.40.50.300">
    <property type="entry name" value="P-loop containing nucleotide triphosphate hydrolases"/>
    <property type="match status" value="1"/>
</dbReference>
<accession>A0A7X2PCD7</accession>
<sequence>MELIGREEEKQTIIELYESNESSFLAIYGRRRVGKTFLVRKTLSDKITFSYSGKANINKRTQLNSFRLTLIENGLHDCPILKDWFEAFFYLKKIIQESIVQKKVIFLDEVAWMDNQKSDFISALEGFWNEWASKRNDILLIICASATSWIIDNVFHNRGGLHNRITHRLRINPFNLSECEEYSKVANLAYSRYQILQLYMAIGGVAWYWSLLKKGYSVIQNLILLFFSEDAPLKGEYKELYSSLFRKPEKYIDIIKALSIKISGLDKQELSAECKISNNSKLTHMLEELEECGFIRKYIPFGKKHNSMRYQLTDCLSLFHLTFLSKTRGDLSPEMLLASNSYVVWCGLAYERVVLNHIHQVKKALGINGIYTQAYTWRSNPSEDNKAQIDLLIDRADSVINLVEVKWSVDGKKYVITKEVEENLLNKKDTFVSQTKTRKSVFITMITLSGIERNSHSDCVTASLTLDDLFN</sequence>
<keyword evidence="2" id="KW-0067">ATP-binding</keyword>
<dbReference type="InterPro" id="IPR011579">
    <property type="entry name" value="ATPase_dom"/>
</dbReference>
<dbReference type="EMBL" id="VUNN01000008">
    <property type="protein sequence ID" value="MSU06256.1"/>
    <property type="molecule type" value="Genomic_DNA"/>
</dbReference>
<gene>
    <name evidence="2" type="ORF">FYJ80_05615</name>
</gene>
<dbReference type="GO" id="GO:0005524">
    <property type="term" value="F:ATP binding"/>
    <property type="evidence" value="ECO:0007669"/>
    <property type="project" value="UniProtKB-KW"/>
</dbReference>
<reference evidence="2 3" key="1">
    <citation type="submission" date="2019-08" db="EMBL/GenBank/DDBJ databases">
        <title>In-depth cultivation of the pig gut microbiome towards novel bacterial diversity and tailored functional studies.</title>
        <authorList>
            <person name="Wylensek D."/>
            <person name="Hitch T.C.A."/>
            <person name="Clavel T."/>
        </authorList>
    </citation>
    <scope>NUCLEOTIDE SEQUENCE [LARGE SCALE GENOMIC DNA]</scope>
    <source>
        <strain evidence="2 3">NM-380-WT-3C1</strain>
    </source>
</reference>
<name>A0A7X2PCD7_9SPIO</name>
<comment type="caution">
    <text evidence="2">The sequence shown here is derived from an EMBL/GenBank/DDBJ whole genome shotgun (WGS) entry which is preliminary data.</text>
</comment>
<dbReference type="SUPFAM" id="SSF52540">
    <property type="entry name" value="P-loop containing nucleoside triphosphate hydrolases"/>
    <property type="match status" value="1"/>
</dbReference>
<dbReference type="RefSeq" id="WP_154425227.1">
    <property type="nucleotide sequence ID" value="NZ_JAQYPZ010000236.1"/>
</dbReference>
<evidence type="ECO:0000313" key="2">
    <source>
        <dbReference type="EMBL" id="MSU06256.1"/>
    </source>
</evidence>
<dbReference type="Pfam" id="PF01637">
    <property type="entry name" value="ATPase_2"/>
    <property type="match status" value="1"/>
</dbReference>
<organism evidence="2 3">
    <name type="scientific">Bullifex porci</name>
    <dbReference type="NCBI Taxonomy" id="2606638"/>
    <lineage>
        <taxon>Bacteria</taxon>
        <taxon>Pseudomonadati</taxon>
        <taxon>Spirochaetota</taxon>
        <taxon>Spirochaetia</taxon>
        <taxon>Spirochaetales</taxon>
        <taxon>Spirochaetaceae</taxon>
        <taxon>Bullifex</taxon>
    </lineage>
</organism>
<dbReference type="PANTHER" id="PTHR34704">
    <property type="entry name" value="ATPASE"/>
    <property type="match status" value="1"/>
</dbReference>
<dbReference type="PANTHER" id="PTHR34704:SF1">
    <property type="entry name" value="ATPASE"/>
    <property type="match status" value="1"/>
</dbReference>
<keyword evidence="3" id="KW-1185">Reference proteome</keyword>
<keyword evidence="2" id="KW-0547">Nucleotide-binding</keyword>
<dbReference type="InterPro" id="IPR027417">
    <property type="entry name" value="P-loop_NTPase"/>
</dbReference>
<dbReference type="AlphaFoldDB" id="A0A7X2PCD7"/>
<evidence type="ECO:0000313" key="3">
    <source>
        <dbReference type="Proteomes" id="UP000460549"/>
    </source>
</evidence>
<dbReference type="Proteomes" id="UP000460549">
    <property type="component" value="Unassembled WGS sequence"/>
</dbReference>
<proteinExistence type="predicted"/>
<protein>
    <submittedName>
        <fullName evidence="2">ATP-binding protein</fullName>
    </submittedName>
</protein>
<feature type="domain" description="ATPase" evidence="1">
    <location>
        <begin position="5"/>
        <end position="176"/>
    </location>
</feature>
<evidence type="ECO:0000259" key="1">
    <source>
        <dbReference type="Pfam" id="PF01637"/>
    </source>
</evidence>